<proteinExistence type="predicted"/>
<dbReference type="AlphaFoldDB" id="A0AAV7QW66"/>
<gene>
    <name evidence="1" type="ORF">NDU88_009977</name>
</gene>
<sequence>MLHAGLNSGGPCCVLVGLGPTVHTTPAAPCRLIPQRGCSQPVNPATTILSTCPGSSNPHPQSRKARCRRVHLSSLHSCGPLHADRGSAQARSVPV</sequence>
<comment type="caution">
    <text evidence="1">The sequence shown here is derived from an EMBL/GenBank/DDBJ whole genome shotgun (WGS) entry which is preliminary data.</text>
</comment>
<evidence type="ECO:0000313" key="2">
    <source>
        <dbReference type="Proteomes" id="UP001066276"/>
    </source>
</evidence>
<accession>A0AAV7QW66</accession>
<name>A0AAV7QW66_PLEWA</name>
<organism evidence="1 2">
    <name type="scientific">Pleurodeles waltl</name>
    <name type="common">Iberian ribbed newt</name>
    <dbReference type="NCBI Taxonomy" id="8319"/>
    <lineage>
        <taxon>Eukaryota</taxon>
        <taxon>Metazoa</taxon>
        <taxon>Chordata</taxon>
        <taxon>Craniata</taxon>
        <taxon>Vertebrata</taxon>
        <taxon>Euteleostomi</taxon>
        <taxon>Amphibia</taxon>
        <taxon>Batrachia</taxon>
        <taxon>Caudata</taxon>
        <taxon>Salamandroidea</taxon>
        <taxon>Salamandridae</taxon>
        <taxon>Pleurodelinae</taxon>
        <taxon>Pleurodeles</taxon>
    </lineage>
</organism>
<protein>
    <submittedName>
        <fullName evidence="1">Uncharacterized protein</fullName>
    </submittedName>
</protein>
<reference evidence="1" key="1">
    <citation type="journal article" date="2022" name="bioRxiv">
        <title>Sequencing and chromosome-scale assembly of the giantPleurodeles waltlgenome.</title>
        <authorList>
            <person name="Brown T."/>
            <person name="Elewa A."/>
            <person name="Iarovenko S."/>
            <person name="Subramanian E."/>
            <person name="Araus A.J."/>
            <person name="Petzold A."/>
            <person name="Susuki M."/>
            <person name="Suzuki K.-i.T."/>
            <person name="Hayashi T."/>
            <person name="Toyoda A."/>
            <person name="Oliveira C."/>
            <person name="Osipova E."/>
            <person name="Leigh N.D."/>
            <person name="Simon A."/>
            <person name="Yun M.H."/>
        </authorList>
    </citation>
    <scope>NUCLEOTIDE SEQUENCE</scope>
    <source>
        <strain evidence="1">20211129_DDA</strain>
        <tissue evidence="1">Liver</tissue>
    </source>
</reference>
<evidence type="ECO:0000313" key="1">
    <source>
        <dbReference type="EMBL" id="KAJ1143672.1"/>
    </source>
</evidence>
<dbReference type="EMBL" id="JANPWB010000010">
    <property type="protein sequence ID" value="KAJ1143672.1"/>
    <property type="molecule type" value="Genomic_DNA"/>
</dbReference>
<dbReference type="Proteomes" id="UP001066276">
    <property type="component" value="Chromosome 6"/>
</dbReference>
<keyword evidence="2" id="KW-1185">Reference proteome</keyword>